<reference evidence="2" key="1">
    <citation type="submission" date="2016-10" db="EMBL/GenBank/DDBJ databases">
        <authorList>
            <person name="Varghese N."/>
        </authorList>
    </citation>
    <scope>NUCLEOTIDE SEQUENCE [LARGE SCALE GENOMIC DNA]</scope>
    <source>
        <strain evidence="2">DSM 45096 / BCRC 16803 / CGMCC 4.1857 / CIP 109030 / JCM 12277 / KCTC 19219 / NBRC 100920 / 33214</strain>
    </source>
</reference>
<dbReference type="AlphaFoldDB" id="A0A1H8AHP4"/>
<protein>
    <submittedName>
        <fullName evidence="1">Uncharacterized protein</fullName>
    </submittedName>
</protein>
<dbReference type="eggNOG" id="ENOG5031RDE">
    <property type="taxonomic scope" value="Bacteria"/>
</dbReference>
<dbReference type="STRING" id="235985.SAMN05414137_14526"/>
<proteinExistence type="predicted"/>
<accession>A0A1H8AHP4</accession>
<evidence type="ECO:0000313" key="2">
    <source>
        <dbReference type="Proteomes" id="UP000183015"/>
    </source>
</evidence>
<evidence type="ECO:0000313" key="1">
    <source>
        <dbReference type="EMBL" id="SEM70240.1"/>
    </source>
</evidence>
<keyword evidence="2" id="KW-1185">Reference proteome</keyword>
<dbReference type="EMBL" id="FOAZ01000045">
    <property type="protein sequence ID" value="SEM70240.1"/>
    <property type="molecule type" value="Genomic_DNA"/>
</dbReference>
<gene>
    <name evidence="1" type="ORF">SAMN05414137_14526</name>
</gene>
<sequence length="139" mass="14551">MPCYTDFSFLLQLARDADAPIGLAEGAIALVYPDSDATDSAPAVLAAELLDDAAHGHAATRSALAAAALTGQEAAPAWAGRQIHPCGLTHLALLRALVLYVAHRLPERPDQLCLLAHVLAPPRTGGRLPARVLAPQARR</sequence>
<dbReference type="OrthoDB" id="9867389at2"/>
<dbReference type="Proteomes" id="UP000183015">
    <property type="component" value="Unassembled WGS sequence"/>
</dbReference>
<dbReference type="RefSeq" id="WP_042459554.1">
    <property type="nucleotide sequence ID" value="NZ_BBPN01000060.1"/>
</dbReference>
<name>A0A1H8AHP4_STRJI</name>
<organism evidence="1 2">
    <name type="scientific">Streptacidiphilus jiangxiensis</name>
    <dbReference type="NCBI Taxonomy" id="235985"/>
    <lineage>
        <taxon>Bacteria</taxon>
        <taxon>Bacillati</taxon>
        <taxon>Actinomycetota</taxon>
        <taxon>Actinomycetes</taxon>
        <taxon>Kitasatosporales</taxon>
        <taxon>Streptomycetaceae</taxon>
        <taxon>Streptacidiphilus</taxon>
    </lineage>
</organism>